<evidence type="ECO:0008006" key="7">
    <source>
        <dbReference type="Google" id="ProtNLM"/>
    </source>
</evidence>
<evidence type="ECO:0000313" key="6">
    <source>
        <dbReference type="Proteomes" id="UP000829685"/>
    </source>
</evidence>
<feature type="region of interest" description="Disordered" evidence="2">
    <location>
        <begin position="89"/>
        <end position="218"/>
    </location>
</feature>
<dbReference type="PANTHER" id="PTHR13335">
    <property type="entry name" value="TARGET OF RAPAMYCIN COMPLEX 2 SUBUNIT MAPKAP1"/>
    <property type="match status" value="1"/>
</dbReference>
<dbReference type="GO" id="GO:0005886">
    <property type="term" value="C:plasma membrane"/>
    <property type="evidence" value="ECO:0007669"/>
    <property type="project" value="TreeGrafter"/>
</dbReference>
<accession>A0A9P9WUK1</accession>
<dbReference type="GO" id="GO:0038203">
    <property type="term" value="P:TORC2 signaling"/>
    <property type="evidence" value="ECO:0007669"/>
    <property type="project" value="TreeGrafter"/>
</dbReference>
<feature type="compositionally biased region" description="Basic and acidic residues" evidence="2">
    <location>
        <begin position="188"/>
        <end position="197"/>
    </location>
</feature>
<organism evidence="5 6">
    <name type="scientific">Neoarthrinium moseri</name>
    <dbReference type="NCBI Taxonomy" id="1658444"/>
    <lineage>
        <taxon>Eukaryota</taxon>
        <taxon>Fungi</taxon>
        <taxon>Dikarya</taxon>
        <taxon>Ascomycota</taxon>
        <taxon>Pezizomycotina</taxon>
        <taxon>Sordariomycetes</taxon>
        <taxon>Xylariomycetidae</taxon>
        <taxon>Amphisphaeriales</taxon>
        <taxon>Apiosporaceae</taxon>
        <taxon>Neoarthrinium</taxon>
    </lineage>
</organism>
<feature type="compositionally biased region" description="Gly residues" evidence="2">
    <location>
        <begin position="92"/>
        <end position="101"/>
    </location>
</feature>
<gene>
    <name evidence="5" type="ORF">JX265_002501</name>
</gene>
<dbReference type="GO" id="GO:0031932">
    <property type="term" value="C:TORC2 complex"/>
    <property type="evidence" value="ECO:0007669"/>
    <property type="project" value="InterPro"/>
</dbReference>
<keyword evidence="6" id="KW-1185">Reference proteome</keyword>
<name>A0A9P9WUK1_9PEZI</name>
<evidence type="ECO:0000256" key="2">
    <source>
        <dbReference type="SAM" id="MobiDB-lite"/>
    </source>
</evidence>
<feature type="region of interest" description="Disordered" evidence="2">
    <location>
        <begin position="306"/>
        <end position="327"/>
    </location>
</feature>
<sequence>MSLIQVEDLVSYQLRTSYLSEVADGVGERLITLNDSFLNTAPFKAAGWRPNPAIIKRTHSPPIPTAIASEYFQAAPRSVGLTLEDDVEEGGMLTGAGGETPGPGIATRRRRERRREQLEEDDSSDLSDESDEDADQRAAQQIRFAKMPVRNRSGSSPIQNSTLRQTPTTSSPRAAPGARRGSQSALETVKERARRDTVTSSEVSSDNEVEGSGIRRHREAARAAAKTARLHARIAEEPTQGVNRVQSDLLAEEEEDDSDLSDASSFVESVDSASILADVENPAVPASPGQQVVGTPPKQLLRQSTIRRPPTAPQSSLLQALPPPRPMSTIRPLSMIQPRSLLSDAFKAKQTKPAMPFEKFASLSGQGDPDPLSIRIYAPFSKTSSKPFEVLIRKNIQEKDGSSTLRPVTVAELIGLSLWRYHEEKLEPPIPNDKLNVNWWTLRMVDGDEVDDDFPPLERKKPVNSFTTANNRAARSRSASKTYDDFGLVQASASGFEENQKLTPQFDQQEVAEETTAEVTPTDTPQPQLPLPTPPARPRGNPITNTTFRSDAPADKPAAPAPAPQSVSRGQRKLLRVHIMSADVAPGQMVTVDVTTDMYLAEVLDMVCKKRQIDKNTHVLKLPGSGSVVFVDRAVSSIGNMTDLELHRRRFATDGPLTITGSPIGSSPKAHVWDSNPAPAKKKKDKGAAPHPLAQEAVKLDEAGSSDVSLKRYVVWKKQTMRFVGNERLLTIDGEYVYIQPSSGGKPTRESGKTSSVHFSNILGASLSRKHPGTFKFYIFKDNATKRTDYETKTPQEAAEIVQEIKKGVAPYATS</sequence>
<feature type="compositionally biased region" description="Acidic residues" evidence="2">
    <location>
        <begin position="118"/>
        <end position="134"/>
    </location>
</feature>
<evidence type="ECO:0000259" key="4">
    <source>
        <dbReference type="Pfam" id="PF16979"/>
    </source>
</evidence>
<reference evidence="5" key="1">
    <citation type="submission" date="2021-03" db="EMBL/GenBank/DDBJ databases">
        <title>Revisited historic fungal species revealed as producer of novel bioactive compounds through whole genome sequencing and comparative genomics.</title>
        <authorList>
            <person name="Vignolle G.A."/>
            <person name="Hochenegger N."/>
            <person name="Mach R.L."/>
            <person name="Mach-Aigner A.R."/>
            <person name="Javad Rahimi M."/>
            <person name="Salim K.A."/>
            <person name="Chan C.M."/>
            <person name="Lim L.B.L."/>
            <person name="Cai F."/>
            <person name="Druzhinina I.S."/>
            <person name="U'Ren J.M."/>
            <person name="Derntl C."/>
        </authorList>
    </citation>
    <scope>NUCLEOTIDE SEQUENCE</scope>
    <source>
        <strain evidence="5">TUCIM 5799</strain>
    </source>
</reference>
<evidence type="ECO:0000256" key="1">
    <source>
        <dbReference type="ARBA" id="ARBA00009407"/>
    </source>
</evidence>
<dbReference type="InterPro" id="IPR031567">
    <property type="entry name" value="CRIM_dom"/>
</dbReference>
<feature type="domain" description="CRIM" evidence="3">
    <location>
        <begin position="339"/>
        <end position="500"/>
    </location>
</feature>
<comment type="similarity">
    <text evidence="1">Belongs to the SIN1 family.</text>
</comment>
<dbReference type="Gene3D" id="2.30.29.30">
    <property type="entry name" value="Pleckstrin-homology domain (PH domain)/Phosphotyrosine-binding domain (PTB)"/>
    <property type="match status" value="1"/>
</dbReference>
<evidence type="ECO:0000259" key="3">
    <source>
        <dbReference type="Pfam" id="PF16978"/>
    </source>
</evidence>
<dbReference type="AlphaFoldDB" id="A0A9P9WUK1"/>
<protein>
    <recommendedName>
        <fullName evidence="7">Stress-activated map kinase-interacting protein</fullName>
    </recommendedName>
</protein>
<feature type="region of interest" description="Disordered" evidence="2">
    <location>
        <begin position="656"/>
        <end position="690"/>
    </location>
</feature>
<dbReference type="Pfam" id="PF16978">
    <property type="entry name" value="CRIM"/>
    <property type="match status" value="1"/>
</dbReference>
<feature type="compositionally biased region" description="Low complexity" evidence="2">
    <location>
        <begin position="517"/>
        <end position="526"/>
    </location>
</feature>
<proteinExistence type="inferred from homology"/>
<dbReference type="EMBL" id="JAFIMR010000004">
    <property type="protein sequence ID" value="KAI1879547.1"/>
    <property type="molecule type" value="Genomic_DNA"/>
</dbReference>
<feature type="domain" description="SIN1-type PH" evidence="4">
    <location>
        <begin position="711"/>
        <end position="809"/>
    </location>
</feature>
<dbReference type="InterPro" id="IPR031313">
    <property type="entry name" value="Sin1_PH_dom"/>
</dbReference>
<dbReference type="InterPro" id="IPR011993">
    <property type="entry name" value="PH-like_dom_sf"/>
</dbReference>
<dbReference type="InterPro" id="IPR008828">
    <property type="entry name" value="Sin1/Avo1"/>
</dbReference>
<dbReference type="GO" id="GO:0005546">
    <property type="term" value="F:phosphatidylinositol-4,5-bisphosphate binding"/>
    <property type="evidence" value="ECO:0007669"/>
    <property type="project" value="TreeGrafter"/>
</dbReference>
<dbReference type="GO" id="GO:0005737">
    <property type="term" value="C:cytoplasm"/>
    <property type="evidence" value="ECO:0007669"/>
    <property type="project" value="TreeGrafter"/>
</dbReference>
<feature type="region of interest" description="Disordered" evidence="2">
    <location>
        <begin position="498"/>
        <end position="570"/>
    </location>
</feature>
<dbReference type="Proteomes" id="UP000829685">
    <property type="component" value="Unassembled WGS sequence"/>
</dbReference>
<feature type="compositionally biased region" description="Polar residues" evidence="2">
    <location>
        <begin position="152"/>
        <end position="172"/>
    </location>
</feature>
<evidence type="ECO:0000313" key="5">
    <source>
        <dbReference type="EMBL" id="KAI1879547.1"/>
    </source>
</evidence>
<dbReference type="PANTHER" id="PTHR13335:SF1">
    <property type="entry name" value="TARGET OF RAPAMYCIN COMPLEX 2 SUBUNIT MAPKAP1"/>
    <property type="match status" value="1"/>
</dbReference>
<dbReference type="Pfam" id="PF16979">
    <property type="entry name" value="SIN1_PH"/>
    <property type="match status" value="1"/>
</dbReference>
<feature type="region of interest" description="Disordered" evidence="2">
    <location>
        <begin position="453"/>
        <end position="481"/>
    </location>
</feature>
<feature type="compositionally biased region" description="Pro residues" evidence="2">
    <location>
        <begin position="527"/>
        <end position="537"/>
    </location>
</feature>
<comment type="caution">
    <text evidence="5">The sequence shown here is derived from an EMBL/GenBank/DDBJ whole genome shotgun (WGS) entry which is preliminary data.</text>
</comment>